<evidence type="ECO:0000313" key="2">
    <source>
        <dbReference type="Proteomes" id="UP000218598"/>
    </source>
</evidence>
<dbReference type="GeneID" id="95326309"/>
<dbReference type="OrthoDB" id="3373978at2"/>
<dbReference type="PANTHER" id="PTHR39217">
    <property type="match status" value="1"/>
</dbReference>
<reference evidence="1 2" key="1">
    <citation type="journal article" date="2017" name="Elife">
        <title>Extensive horizontal gene transfer in cheese-associated bacteria.</title>
        <authorList>
            <person name="Bonham K.S."/>
            <person name="Wolfe B.E."/>
            <person name="Dutton R.J."/>
        </authorList>
    </citation>
    <scope>NUCLEOTIDE SEQUENCE [LARGE SCALE GENOMIC DNA]</scope>
    <source>
        <strain evidence="1 2">341_9</strain>
    </source>
</reference>
<dbReference type="Gene3D" id="3.30.1490.20">
    <property type="entry name" value="ATP-grasp fold, A domain"/>
    <property type="match status" value="1"/>
</dbReference>
<evidence type="ECO:0008006" key="3">
    <source>
        <dbReference type="Google" id="ProtNLM"/>
    </source>
</evidence>
<dbReference type="Gene3D" id="3.40.50.20">
    <property type="match status" value="1"/>
</dbReference>
<name>A0A2A3YPC8_9MICO</name>
<dbReference type="EMBL" id="NRGR01000001">
    <property type="protein sequence ID" value="PCC41138.1"/>
    <property type="molecule type" value="Genomic_DNA"/>
</dbReference>
<dbReference type="GO" id="GO:0005524">
    <property type="term" value="F:ATP binding"/>
    <property type="evidence" value="ECO:0007669"/>
    <property type="project" value="InterPro"/>
</dbReference>
<comment type="caution">
    <text evidence="1">The sequence shown here is derived from an EMBL/GenBank/DDBJ whole genome shotgun (WGS) entry which is preliminary data.</text>
</comment>
<proteinExistence type="predicted"/>
<gene>
    <name evidence="1" type="ORF">CIK66_00435</name>
</gene>
<dbReference type="InterPro" id="IPR053191">
    <property type="entry name" value="DcsG_Biosynth_Enzyme"/>
</dbReference>
<dbReference type="SUPFAM" id="SSF56059">
    <property type="entry name" value="Glutathione synthetase ATP-binding domain-like"/>
    <property type="match status" value="1"/>
</dbReference>
<dbReference type="PANTHER" id="PTHR39217:SF1">
    <property type="entry name" value="GLUTATHIONE SYNTHETASE"/>
    <property type="match status" value="1"/>
</dbReference>
<evidence type="ECO:0000313" key="1">
    <source>
        <dbReference type="EMBL" id="PCC41138.1"/>
    </source>
</evidence>
<dbReference type="InterPro" id="IPR013815">
    <property type="entry name" value="ATP_grasp_subdomain_1"/>
</dbReference>
<dbReference type="AlphaFoldDB" id="A0A2A3YPC8"/>
<keyword evidence="2" id="KW-1185">Reference proteome</keyword>
<dbReference type="Proteomes" id="UP000218598">
    <property type="component" value="Unassembled WGS sequence"/>
</dbReference>
<organism evidence="1 2">
    <name type="scientific">Brachybacterium alimentarium</name>
    <dbReference type="NCBI Taxonomy" id="47845"/>
    <lineage>
        <taxon>Bacteria</taxon>
        <taxon>Bacillati</taxon>
        <taxon>Actinomycetota</taxon>
        <taxon>Actinomycetes</taxon>
        <taxon>Micrococcales</taxon>
        <taxon>Dermabacteraceae</taxon>
        <taxon>Brachybacterium</taxon>
    </lineage>
</organism>
<dbReference type="RefSeq" id="WP_096163760.1">
    <property type="nucleotide sequence ID" value="NZ_JBQCXU010000010.1"/>
</dbReference>
<accession>A0A2A3YPC8</accession>
<sequence>MTRIGIVVALPQPAAIEADTTLDAAPLVEALARRGVHAEMTPWRGADVDWAAYDLLVIRSPWDYALHAAEFEDWLDRVDACTRVLNEPDLVRWNMDKRYLAQLEEAGVRVVPTSYHREVGSFAQALQEFQDSSAHVVIKPTVGAGSQLVGLFAPEDPAALALAEQILDAGGVAMLQPEVPELSDGREKALYALDGHLSHAISKGALLARGGGLRGGVYQERPVLVEATAQEKAFAEQALSTIARVTGLPTPLYGRIDTVDSAEHGLVLLEAELFEPLFNLHLAPDVTGLFADAILARV</sequence>
<protein>
    <recommendedName>
        <fullName evidence="3">ATP-grasp domain-containing protein</fullName>
    </recommendedName>
</protein>
<dbReference type="Gene3D" id="3.30.470.20">
    <property type="entry name" value="ATP-grasp fold, B domain"/>
    <property type="match status" value="1"/>
</dbReference>